<feature type="domain" description="PIN" evidence="5">
    <location>
        <begin position="2"/>
        <end position="76"/>
    </location>
</feature>
<name>A0A9D1ZB76_9ACTN</name>
<dbReference type="GO" id="GO:0046872">
    <property type="term" value="F:metal ion binding"/>
    <property type="evidence" value="ECO:0007669"/>
    <property type="project" value="UniProtKB-KW"/>
</dbReference>
<evidence type="ECO:0000313" key="6">
    <source>
        <dbReference type="EMBL" id="HIY79822.1"/>
    </source>
</evidence>
<evidence type="ECO:0000256" key="4">
    <source>
        <dbReference type="ARBA" id="ARBA00022842"/>
    </source>
</evidence>
<dbReference type="EMBL" id="DXCP01000037">
    <property type="protein sequence ID" value="HIY79822.1"/>
    <property type="molecule type" value="Genomic_DNA"/>
</dbReference>
<dbReference type="Proteomes" id="UP000824133">
    <property type="component" value="Unassembled WGS sequence"/>
</dbReference>
<proteinExistence type="predicted"/>
<keyword evidence="1" id="KW-0540">Nuclease</keyword>
<dbReference type="GO" id="GO:0016787">
    <property type="term" value="F:hydrolase activity"/>
    <property type="evidence" value="ECO:0007669"/>
    <property type="project" value="UniProtKB-KW"/>
</dbReference>
<dbReference type="InterPro" id="IPR002716">
    <property type="entry name" value="PIN_dom"/>
</dbReference>
<protein>
    <submittedName>
        <fullName evidence="6">PIN domain-containing protein</fullName>
    </submittedName>
</protein>
<sequence length="98" mass="11258">MLLSAYIIDEARTVIKRKWPSRQRTFEDFLHSANFETIEADAITPGLFEIRDPMDYPILYLAMEGKADILVTGDKDFLDAKIERPSIMTPADFVARFS</sequence>
<reference evidence="6" key="1">
    <citation type="journal article" date="2021" name="PeerJ">
        <title>Extensive microbial diversity within the chicken gut microbiome revealed by metagenomics and culture.</title>
        <authorList>
            <person name="Gilroy R."/>
            <person name="Ravi A."/>
            <person name="Getino M."/>
            <person name="Pursley I."/>
            <person name="Horton D.L."/>
            <person name="Alikhan N.F."/>
            <person name="Baker D."/>
            <person name="Gharbi K."/>
            <person name="Hall N."/>
            <person name="Watson M."/>
            <person name="Adriaenssens E.M."/>
            <person name="Foster-Nyarko E."/>
            <person name="Jarju S."/>
            <person name="Secka A."/>
            <person name="Antonio M."/>
            <person name="Oren A."/>
            <person name="Chaudhuri R.R."/>
            <person name="La Ragione R."/>
            <person name="Hildebrand F."/>
            <person name="Pallen M.J."/>
        </authorList>
    </citation>
    <scope>NUCLEOTIDE SEQUENCE</scope>
    <source>
        <strain evidence="6">ChiHjej10B9-743</strain>
    </source>
</reference>
<accession>A0A9D1ZB76</accession>
<evidence type="ECO:0000256" key="3">
    <source>
        <dbReference type="ARBA" id="ARBA00022801"/>
    </source>
</evidence>
<evidence type="ECO:0000259" key="5">
    <source>
        <dbReference type="Pfam" id="PF13470"/>
    </source>
</evidence>
<dbReference type="Pfam" id="PF13470">
    <property type="entry name" value="PIN_3"/>
    <property type="match status" value="1"/>
</dbReference>
<dbReference type="InterPro" id="IPR029060">
    <property type="entry name" value="PIN-like_dom_sf"/>
</dbReference>
<dbReference type="AlphaFoldDB" id="A0A9D1ZB76"/>
<keyword evidence="2" id="KW-0479">Metal-binding</keyword>
<keyword evidence="4" id="KW-0460">Magnesium</keyword>
<keyword evidence="3" id="KW-0378">Hydrolase</keyword>
<reference evidence="6" key="2">
    <citation type="submission" date="2021-04" db="EMBL/GenBank/DDBJ databases">
        <authorList>
            <person name="Gilroy R."/>
        </authorList>
    </citation>
    <scope>NUCLEOTIDE SEQUENCE</scope>
    <source>
        <strain evidence="6">ChiHjej10B9-743</strain>
    </source>
</reference>
<gene>
    <name evidence="6" type="ORF">IAA42_05240</name>
</gene>
<evidence type="ECO:0000256" key="1">
    <source>
        <dbReference type="ARBA" id="ARBA00022722"/>
    </source>
</evidence>
<organism evidence="6 7">
    <name type="scientific">Candidatus Olsenella excrementavium</name>
    <dbReference type="NCBI Taxonomy" id="2838709"/>
    <lineage>
        <taxon>Bacteria</taxon>
        <taxon>Bacillati</taxon>
        <taxon>Actinomycetota</taxon>
        <taxon>Coriobacteriia</taxon>
        <taxon>Coriobacteriales</taxon>
        <taxon>Atopobiaceae</taxon>
        <taxon>Olsenella</taxon>
    </lineage>
</organism>
<evidence type="ECO:0000256" key="2">
    <source>
        <dbReference type="ARBA" id="ARBA00022723"/>
    </source>
</evidence>
<dbReference type="SUPFAM" id="SSF88723">
    <property type="entry name" value="PIN domain-like"/>
    <property type="match status" value="1"/>
</dbReference>
<dbReference type="GO" id="GO:0004518">
    <property type="term" value="F:nuclease activity"/>
    <property type="evidence" value="ECO:0007669"/>
    <property type="project" value="UniProtKB-KW"/>
</dbReference>
<evidence type="ECO:0000313" key="7">
    <source>
        <dbReference type="Proteomes" id="UP000824133"/>
    </source>
</evidence>
<comment type="caution">
    <text evidence="6">The sequence shown here is derived from an EMBL/GenBank/DDBJ whole genome shotgun (WGS) entry which is preliminary data.</text>
</comment>